<accession>A0ABQ5M6C6</accession>
<evidence type="ECO:0000313" key="2">
    <source>
        <dbReference type="Proteomes" id="UP001419084"/>
    </source>
</evidence>
<comment type="caution">
    <text evidence="1">The sequence shown here is derived from an EMBL/GenBank/DDBJ whole genome shotgun (WGS) entry which is preliminary data.</text>
</comment>
<organism evidence="1 2">
    <name type="scientific">Lacrimispora amygdalina</name>
    <dbReference type="NCBI Taxonomy" id="253257"/>
    <lineage>
        <taxon>Bacteria</taxon>
        <taxon>Bacillati</taxon>
        <taxon>Bacillota</taxon>
        <taxon>Clostridia</taxon>
        <taxon>Lachnospirales</taxon>
        <taxon>Lachnospiraceae</taxon>
        <taxon>Lacrimispora</taxon>
    </lineage>
</organism>
<dbReference type="Proteomes" id="UP001419084">
    <property type="component" value="Unassembled WGS sequence"/>
</dbReference>
<evidence type="ECO:0000313" key="1">
    <source>
        <dbReference type="EMBL" id="GLB30154.1"/>
    </source>
</evidence>
<reference evidence="1 2" key="1">
    <citation type="journal article" date="2024" name="Int. J. Syst. Evol. Microbiol.">
        <title>Lacrimispora brassicae sp. nov. isolated from fermented cabbage, and proposal of Clostridium indicum Gundawar et al. 2019 and Clostridium methoxybenzovorans Mechichi et al. 1999 as heterotypic synonyms of Lacrimispora amygdalina (Parshina et al. 2003) Haas and Blanchard 2020 and Lacrimispora indolis (McClung and McCoy 1957) Haas and Blanchard 2020, respectively.</title>
        <authorList>
            <person name="Kobayashi H."/>
            <person name="Tanizawa Y."/>
            <person name="Sakamoto M."/>
            <person name="Ohkuma M."/>
            <person name="Tohno M."/>
        </authorList>
    </citation>
    <scope>NUCLEOTIDE SEQUENCE [LARGE SCALE GENOMIC DNA]</scope>
    <source>
        <strain evidence="1 2">DSM 12857</strain>
    </source>
</reference>
<name>A0ABQ5M6C6_9FIRM</name>
<sequence length="90" mass="10200">METSKLYFSDGKSLTIKEGDLIVPVKLPANRDDNGQIQPFYDMPFETWYHTSYGLAPSIIEGLLNSIYFCLAGKTDILYNSNSITRIEND</sequence>
<keyword evidence="2" id="KW-1185">Reference proteome</keyword>
<proteinExistence type="predicted"/>
<gene>
    <name evidence="1" type="ORF">LAD12857_20770</name>
</gene>
<protein>
    <submittedName>
        <fullName evidence="1">Uncharacterized protein</fullName>
    </submittedName>
</protein>
<dbReference type="RefSeq" id="WP_346065251.1">
    <property type="nucleotide sequence ID" value="NZ_BRPJ01000035.1"/>
</dbReference>
<dbReference type="EMBL" id="BRPJ01000035">
    <property type="protein sequence ID" value="GLB30154.1"/>
    <property type="molecule type" value="Genomic_DNA"/>
</dbReference>